<dbReference type="InterPro" id="IPR000014">
    <property type="entry name" value="PAS"/>
</dbReference>
<dbReference type="PROSITE" id="PS50112">
    <property type="entry name" value="PAS"/>
    <property type="match status" value="1"/>
</dbReference>
<feature type="transmembrane region" description="Helical" evidence="12">
    <location>
        <begin position="49"/>
        <end position="79"/>
    </location>
</feature>
<evidence type="ECO:0000313" key="16">
    <source>
        <dbReference type="EMBL" id="PLR07955.1"/>
    </source>
</evidence>
<evidence type="ECO:0000256" key="7">
    <source>
        <dbReference type="ARBA" id="ARBA00022840"/>
    </source>
</evidence>
<keyword evidence="4" id="KW-0808">Transferase</keyword>
<reference evidence="15 18" key="2">
    <citation type="submission" date="2018-01" db="EMBL/GenBank/DDBJ databases">
        <title>Complete genome sequence of Caulobacter flavus RHGG3.</title>
        <authorList>
            <person name="Yang E."/>
        </authorList>
    </citation>
    <scope>NUCLEOTIDE SEQUENCE [LARGE SCALE GENOMIC DNA]</scope>
    <source>
        <strain evidence="15 18">RHGG3</strain>
    </source>
</reference>
<comment type="function">
    <text evidence="9">Putative oxygen sensor; modulates the activity of FixJ, a transcriptional activator of nitrogen fixation fixK gene. FixL probably acts as a kinase that phosphorylates FixJ.</text>
</comment>
<dbReference type="InterPro" id="IPR035965">
    <property type="entry name" value="PAS-like_dom_sf"/>
</dbReference>
<dbReference type="Pfam" id="PF00989">
    <property type="entry name" value="PAS"/>
    <property type="match status" value="1"/>
</dbReference>
<dbReference type="InterPro" id="IPR005467">
    <property type="entry name" value="His_kinase_dom"/>
</dbReference>
<keyword evidence="18" id="KW-1185">Reference proteome</keyword>
<dbReference type="InterPro" id="IPR003661">
    <property type="entry name" value="HisK_dim/P_dom"/>
</dbReference>
<evidence type="ECO:0000256" key="1">
    <source>
        <dbReference type="ARBA" id="ARBA00000085"/>
    </source>
</evidence>
<dbReference type="PANTHER" id="PTHR43065:SF10">
    <property type="entry name" value="PEROXIDE STRESS-ACTIVATED HISTIDINE KINASE MAK3"/>
    <property type="match status" value="1"/>
</dbReference>
<evidence type="ECO:0000256" key="4">
    <source>
        <dbReference type="ARBA" id="ARBA00022679"/>
    </source>
</evidence>
<dbReference type="Gene3D" id="1.10.287.130">
    <property type="match status" value="1"/>
</dbReference>
<dbReference type="CDD" id="cd00082">
    <property type="entry name" value="HisKA"/>
    <property type="match status" value="1"/>
</dbReference>
<dbReference type="OrthoDB" id="9789238at2"/>
<feature type="domain" description="PAS" evidence="14">
    <location>
        <begin position="121"/>
        <end position="191"/>
    </location>
</feature>
<dbReference type="AlphaFoldDB" id="A0A2N5CND2"/>
<evidence type="ECO:0000256" key="5">
    <source>
        <dbReference type="ARBA" id="ARBA00022741"/>
    </source>
</evidence>
<evidence type="ECO:0000313" key="15">
    <source>
        <dbReference type="EMBL" id="AYV46719.1"/>
    </source>
</evidence>
<evidence type="ECO:0000256" key="3">
    <source>
        <dbReference type="ARBA" id="ARBA00022553"/>
    </source>
</evidence>
<dbReference type="SMART" id="SM00091">
    <property type="entry name" value="PAS"/>
    <property type="match status" value="1"/>
</dbReference>
<dbReference type="InterPro" id="IPR036097">
    <property type="entry name" value="HisK_dim/P_sf"/>
</dbReference>
<dbReference type="GO" id="GO:0006355">
    <property type="term" value="P:regulation of DNA-templated transcription"/>
    <property type="evidence" value="ECO:0007669"/>
    <property type="project" value="InterPro"/>
</dbReference>
<dbReference type="GO" id="GO:0005524">
    <property type="term" value="F:ATP binding"/>
    <property type="evidence" value="ECO:0007669"/>
    <property type="project" value="UniProtKB-KW"/>
</dbReference>
<dbReference type="Gene3D" id="3.30.565.10">
    <property type="entry name" value="Histidine kinase-like ATPase, C-terminal domain"/>
    <property type="match status" value="1"/>
</dbReference>
<keyword evidence="7" id="KW-0067">ATP-binding</keyword>
<proteinExistence type="predicted"/>
<dbReference type="PROSITE" id="PS50109">
    <property type="entry name" value="HIS_KIN"/>
    <property type="match status" value="1"/>
</dbReference>
<dbReference type="SUPFAM" id="SSF55874">
    <property type="entry name" value="ATPase domain of HSP90 chaperone/DNA topoisomerase II/histidine kinase"/>
    <property type="match status" value="1"/>
</dbReference>
<dbReference type="SMART" id="SM00387">
    <property type="entry name" value="HATPase_c"/>
    <property type="match status" value="1"/>
</dbReference>
<keyword evidence="8" id="KW-0902">Two-component regulatory system</keyword>
<evidence type="ECO:0000256" key="2">
    <source>
        <dbReference type="ARBA" id="ARBA00012438"/>
    </source>
</evidence>
<organism evidence="16 17">
    <name type="scientific">Caulobacter flavus</name>
    <dbReference type="NCBI Taxonomy" id="1679497"/>
    <lineage>
        <taxon>Bacteria</taxon>
        <taxon>Pseudomonadati</taxon>
        <taxon>Pseudomonadota</taxon>
        <taxon>Alphaproteobacteria</taxon>
        <taxon>Caulobacterales</taxon>
        <taxon>Caulobacteraceae</taxon>
        <taxon>Caulobacter</taxon>
    </lineage>
</organism>
<dbReference type="CDD" id="cd00130">
    <property type="entry name" value="PAS"/>
    <property type="match status" value="1"/>
</dbReference>
<dbReference type="InterPro" id="IPR038318">
    <property type="entry name" value="KdpD_sf"/>
</dbReference>
<dbReference type="GO" id="GO:0000155">
    <property type="term" value="F:phosphorelay sensor kinase activity"/>
    <property type="evidence" value="ECO:0007669"/>
    <property type="project" value="InterPro"/>
</dbReference>
<dbReference type="RefSeq" id="WP_101715121.1">
    <property type="nucleotide sequence ID" value="NZ_CP026100.1"/>
</dbReference>
<reference evidence="16 17" key="1">
    <citation type="submission" date="2017-12" db="EMBL/GenBank/DDBJ databases">
        <title>The genome sequence of Caulobacter flavus CGMCC1 15093.</title>
        <authorList>
            <person name="Gao J."/>
            <person name="Mao X."/>
            <person name="Sun J."/>
        </authorList>
    </citation>
    <scope>NUCLEOTIDE SEQUENCE [LARGE SCALE GENOMIC DNA]</scope>
    <source>
        <strain evidence="16 17">CGMCC1 15093</strain>
    </source>
</reference>
<dbReference type="Proteomes" id="UP000234483">
    <property type="component" value="Unassembled WGS sequence"/>
</dbReference>
<dbReference type="InterPro" id="IPR004358">
    <property type="entry name" value="Sig_transdc_His_kin-like_C"/>
</dbReference>
<evidence type="ECO:0000256" key="9">
    <source>
        <dbReference type="ARBA" id="ARBA00059827"/>
    </source>
</evidence>
<evidence type="ECO:0000256" key="12">
    <source>
        <dbReference type="SAM" id="Phobius"/>
    </source>
</evidence>
<dbReference type="SUPFAM" id="SSF47384">
    <property type="entry name" value="Homodimeric domain of signal transducing histidine kinase"/>
    <property type="match status" value="1"/>
</dbReference>
<keyword evidence="3" id="KW-0597">Phosphoprotein</keyword>
<keyword evidence="5" id="KW-0547">Nucleotide-binding</keyword>
<evidence type="ECO:0000313" key="18">
    <source>
        <dbReference type="Proteomes" id="UP000281192"/>
    </source>
</evidence>
<dbReference type="Pfam" id="PF02518">
    <property type="entry name" value="HATPase_c"/>
    <property type="match status" value="1"/>
</dbReference>
<sequence>MAAPPRAPGPLYSELRPGVFLASATMIAACALLYFALPSRYAAPAAFLLFVPSVLVSAALGGLVPGLISTVLASAIVWFLTFSPHPDQATAVSSIVFLMIGVGMSIGGGWFHAARHRTVAMTSHLRSILDTVPDAVVVIDPRGIMTSFSPAAERLFGWRAAEVVGRNVSMLMPEPHQSAHDDYLERYATTGEKRVIGIGRVVTGLRRDGTTFPMELAVGETKGPIRAYTGFIRDLTERHATQARLQELQGELVHVSRLTAMGEMATTLAHELNQPLSAIANLLTGSRRLMDRGRPEDQAKVRDAIDRASDQALRAGDVIHRMREFVRRGATERDVESLSELVDDASALALIGVREGQAEVRVALDGACDAVFADRVQIQQVLVNLIRNAVEAMDGRAVRRLTVASRRLEDGTVEVSVADTGAGVDDEFRERLFQPFMTTKAEGMGVGLSISRSIIEAHGGRIWADANPGGGTVFRFTLPPGPAPARAKPRTPEADQETI</sequence>
<keyword evidence="12" id="KW-1133">Transmembrane helix</keyword>
<protein>
    <recommendedName>
        <fullName evidence="10">Sensor protein FixL</fullName>
        <ecNumber evidence="2">2.7.13.3</ecNumber>
    </recommendedName>
</protein>
<accession>A0A2N5CND2</accession>
<evidence type="ECO:0000256" key="11">
    <source>
        <dbReference type="SAM" id="MobiDB-lite"/>
    </source>
</evidence>
<dbReference type="InterPro" id="IPR036890">
    <property type="entry name" value="HATPase_C_sf"/>
</dbReference>
<dbReference type="SUPFAM" id="SSF55785">
    <property type="entry name" value="PYP-like sensor domain (PAS domain)"/>
    <property type="match status" value="1"/>
</dbReference>
<dbReference type="InterPro" id="IPR013767">
    <property type="entry name" value="PAS_fold"/>
</dbReference>
<feature type="domain" description="Histidine kinase" evidence="13">
    <location>
        <begin position="267"/>
        <end position="482"/>
    </location>
</feature>
<keyword evidence="6 16" id="KW-0418">Kinase</keyword>
<feature type="transmembrane region" description="Helical" evidence="12">
    <location>
        <begin position="20"/>
        <end position="37"/>
    </location>
</feature>
<dbReference type="PRINTS" id="PR00344">
    <property type="entry name" value="BCTRLSENSOR"/>
</dbReference>
<dbReference type="InterPro" id="IPR003594">
    <property type="entry name" value="HATPase_dom"/>
</dbReference>
<dbReference type="FunFam" id="3.30.450.20:FF:000060">
    <property type="entry name" value="Sensor protein FixL"/>
    <property type="match status" value="1"/>
</dbReference>
<dbReference type="Gene3D" id="1.20.120.620">
    <property type="entry name" value="Backbone structure of the membrane domain of e. Coli histidine kinase receptor kdpd"/>
    <property type="match status" value="1"/>
</dbReference>
<keyword evidence="12" id="KW-0472">Membrane</keyword>
<gene>
    <name evidence="15" type="ORF">C1707_10825</name>
    <name evidence="16" type="ORF">CFHF_22300</name>
</gene>
<evidence type="ECO:0000256" key="6">
    <source>
        <dbReference type="ARBA" id="ARBA00022777"/>
    </source>
</evidence>
<dbReference type="PANTHER" id="PTHR43065">
    <property type="entry name" value="SENSOR HISTIDINE KINASE"/>
    <property type="match status" value="1"/>
</dbReference>
<evidence type="ECO:0000313" key="17">
    <source>
        <dbReference type="Proteomes" id="UP000234483"/>
    </source>
</evidence>
<dbReference type="SMART" id="SM00388">
    <property type="entry name" value="HisKA"/>
    <property type="match status" value="1"/>
</dbReference>
<dbReference type="KEGG" id="cfh:C1707_10825"/>
<dbReference type="Pfam" id="PF00512">
    <property type="entry name" value="HisKA"/>
    <property type="match status" value="1"/>
</dbReference>
<comment type="catalytic activity">
    <reaction evidence="1">
        <text>ATP + protein L-histidine = ADP + protein N-phospho-L-histidine.</text>
        <dbReference type="EC" id="2.7.13.3"/>
    </reaction>
</comment>
<dbReference type="PROSITE" id="PS51257">
    <property type="entry name" value="PROKAR_LIPOPROTEIN"/>
    <property type="match status" value="1"/>
</dbReference>
<dbReference type="NCBIfam" id="TIGR00229">
    <property type="entry name" value="sensory_box"/>
    <property type="match status" value="1"/>
</dbReference>
<keyword evidence="12" id="KW-0812">Transmembrane</keyword>
<dbReference type="EMBL" id="CP026100">
    <property type="protein sequence ID" value="AYV46719.1"/>
    <property type="molecule type" value="Genomic_DNA"/>
</dbReference>
<dbReference type="EC" id="2.7.13.3" evidence="2"/>
<dbReference type="Gene3D" id="6.10.250.2580">
    <property type="match status" value="1"/>
</dbReference>
<feature type="region of interest" description="Disordered" evidence="11">
    <location>
        <begin position="479"/>
        <end position="499"/>
    </location>
</feature>
<evidence type="ECO:0000256" key="8">
    <source>
        <dbReference type="ARBA" id="ARBA00023012"/>
    </source>
</evidence>
<dbReference type="Gene3D" id="3.30.450.20">
    <property type="entry name" value="PAS domain"/>
    <property type="match status" value="1"/>
</dbReference>
<dbReference type="EMBL" id="PJRQ01000044">
    <property type="protein sequence ID" value="PLR07955.1"/>
    <property type="molecule type" value="Genomic_DNA"/>
</dbReference>
<feature type="transmembrane region" description="Helical" evidence="12">
    <location>
        <begin position="91"/>
        <end position="111"/>
    </location>
</feature>
<dbReference type="Proteomes" id="UP000281192">
    <property type="component" value="Chromosome"/>
</dbReference>
<name>A0A2N5CND2_9CAUL</name>
<evidence type="ECO:0000259" key="14">
    <source>
        <dbReference type="PROSITE" id="PS50112"/>
    </source>
</evidence>
<evidence type="ECO:0000259" key="13">
    <source>
        <dbReference type="PROSITE" id="PS50109"/>
    </source>
</evidence>
<evidence type="ECO:0000256" key="10">
    <source>
        <dbReference type="ARBA" id="ARBA00070616"/>
    </source>
</evidence>